<dbReference type="Proteomes" id="UP001500101">
    <property type="component" value="Unassembled WGS sequence"/>
</dbReference>
<keyword evidence="3 8" id="KW-1134">Transmembrane beta strand</keyword>
<dbReference type="NCBIfam" id="TIGR04057">
    <property type="entry name" value="SusC_RagA_signa"/>
    <property type="match status" value="1"/>
</dbReference>
<keyword evidence="11" id="KW-0675">Receptor</keyword>
<proteinExistence type="inferred from homology"/>
<evidence type="ECO:0000256" key="3">
    <source>
        <dbReference type="ARBA" id="ARBA00022452"/>
    </source>
</evidence>
<feature type="compositionally biased region" description="Polar residues" evidence="9">
    <location>
        <begin position="103"/>
        <end position="117"/>
    </location>
</feature>
<evidence type="ECO:0000256" key="8">
    <source>
        <dbReference type="PROSITE-ProRule" id="PRU01360"/>
    </source>
</evidence>
<dbReference type="NCBIfam" id="TIGR04056">
    <property type="entry name" value="OMP_RagA_SusC"/>
    <property type="match status" value="1"/>
</dbReference>
<keyword evidence="4 8" id="KW-0812">Transmembrane</keyword>
<keyword evidence="2 8" id="KW-0813">Transport</keyword>
<evidence type="ECO:0000256" key="6">
    <source>
        <dbReference type="ARBA" id="ARBA00023136"/>
    </source>
</evidence>
<evidence type="ECO:0000259" key="10">
    <source>
        <dbReference type="Pfam" id="PF07715"/>
    </source>
</evidence>
<protein>
    <submittedName>
        <fullName evidence="11">TonB-dependent receptor</fullName>
    </submittedName>
</protein>
<name>A0ABP7Y6V9_9SPHI</name>
<gene>
    <name evidence="11" type="ORF">GCM10022216_01040</name>
</gene>
<dbReference type="InterPro" id="IPR023997">
    <property type="entry name" value="TonB-dep_OMP_SusC/RagA_CS"/>
</dbReference>
<dbReference type="Gene3D" id="2.170.130.10">
    <property type="entry name" value="TonB-dependent receptor, plug domain"/>
    <property type="match status" value="1"/>
</dbReference>
<dbReference type="SUPFAM" id="SSF49464">
    <property type="entry name" value="Carboxypeptidase regulatory domain-like"/>
    <property type="match status" value="1"/>
</dbReference>
<dbReference type="PANTHER" id="PTHR30069">
    <property type="entry name" value="TONB-DEPENDENT OUTER MEMBRANE RECEPTOR"/>
    <property type="match status" value="1"/>
</dbReference>
<dbReference type="Gene3D" id="2.40.170.20">
    <property type="entry name" value="TonB-dependent receptor, beta-barrel domain"/>
    <property type="match status" value="1"/>
</dbReference>
<keyword evidence="5" id="KW-0732">Signal</keyword>
<dbReference type="InterPro" id="IPR023996">
    <property type="entry name" value="TonB-dep_OMP_SusC/RagA"/>
</dbReference>
<evidence type="ECO:0000256" key="4">
    <source>
        <dbReference type="ARBA" id="ARBA00022692"/>
    </source>
</evidence>
<keyword evidence="6 8" id="KW-0472">Membrane</keyword>
<organism evidence="11 12">
    <name type="scientific">Sphingobacterium kyonggiense</name>
    <dbReference type="NCBI Taxonomy" id="714075"/>
    <lineage>
        <taxon>Bacteria</taxon>
        <taxon>Pseudomonadati</taxon>
        <taxon>Bacteroidota</taxon>
        <taxon>Sphingobacteriia</taxon>
        <taxon>Sphingobacteriales</taxon>
        <taxon>Sphingobacteriaceae</taxon>
        <taxon>Sphingobacterium</taxon>
    </lineage>
</organism>
<feature type="region of interest" description="Disordered" evidence="9">
    <location>
        <begin position="103"/>
        <end position="122"/>
    </location>
</feature>
<evidence type="ECO:0000256" key="9">
    <source>
        <dbReference type="SAM" id="MobiDB-lite"/>
    </source>
</evidence>
<dbReference type="Gene3D" id="2.60.40.1120">
    <property type="entry name" value="Carboxypeptidase-like, regulatory domain"/>
    <property type="match status" value="1"/>
</dbReference>
<dbReference type="RefSeq" id="WP_344672727.1">
    <property type="nucleotide sequence ID" value="NZ_BAAAZI010000001.1"/>
</dbReference>
<comment type="caution">
    <text evidence="11">The sequence shown here is derived from an EMBL/GenBank/DDBJ whole genome shotgun (WGS) entry which is preliminary data.</text>
</comment>
<evidence type="ECO:0000256" key="7">
    <source>
        <dbReference type="ARBA" id="ARBA00023237"/>
    </source>
</evidence>
<evidence type="ECO:0000256" key="1">
    <source>
        <dbReference type="ARBA" id="ARBA00004571"/>
    </source>
</evidence>
<evidence type="ECO:0000256" key="5">
    <source>
        <dbReference type="ARBA" id="ARBA00022729"/>
    </source>
</evidence>
<dbReference type="Pfam" id="PF07715">
    <property type="entry name" value="Plug"/>
    <property type="match status" value="1"/>
</dbReference>
<dbReference type="SUPFAM" id="SSF56935">
    <property type="entry name" value="Porins"/>
    <property type="match status" value="1"/>
</dbReference>
<dbReference type="InterPro" id="IPR012910">
    <property type="entry name" value="Plug_dom"/>
</dbReference>
<comment type="similarity">
    <text evidence="8">Belongs to the TonB-dependent receptor family.</text>
</comment>
<dbReference type="InterPro" id="IPR037066">
    <property type="entry name" value="Plug_dom_sf"/>
</dbReference>
<dbReference type="InterPro" id="IPR036942">
    <property type="entry name" value="Beta-barrel_TonB_sf"/>
</dbReference>
<keyword evidence="7 8" id="KW-0998">Cell outer membrane</keyword>
<dbReference type="PROSITE" id="PS52016">
    <property type="entry name" value="TONB_DEPENDENT_REC_3"/>
    <property type="match status" value="1"/>
</dbReference>
<dbReference type="PANTHER" id="PTHR30069:SF29">
    <property type="entry name" value="HEMOGLOBIN AND HEMOGLOBIN-HAPTOGLOBIN-BINDING PROTEIN 1-RELATED"/>
    <property type="match status" value="1"/>
</dbReference>
<reference evidence="12" key="1">
    <citation type="journal article" date="2019" name="Int. J. Syst. Evol. Microbiol.">
        <title>The Global Catalogue of Microorganisms (GCM) 10K type strain sequencing project: providing services to taxonomists for standard genome sequencing and annotation.</title>
        <authorList>
            <consortium name="The Broad Institute Genomics Platform"/>
            <consortium name="The Broad Institute Genome Sequencing Center for Infectious Disease"/>
            <person name="Wu L."/>
            <person name="Ma J."/>
        </authorList>
    </citation>
    <scope>NUCLEOTIDE SEQUENCE [LARGE SCALE GENOMIC DNA]</scope>
    <source>
        <strain evidence="12">JCM 16704</strain>
    </source>
</reference>
<accession>A0ABP7Y6V9</accession>
<evidence type="ECO:0000313" key="12">
    <source>
        <dbReference type="Proteomes" id="UP001500101"/>
    </source>
</evidence>
<dbReference type="Pfam" id="PF13715">
    <property type="entry name" value="CarbopepD_reg_2"/>
    <property type="match status" value="1"/>
</dbReference>
<dbReference type="InterPro" id="IPR039426">
    <property type="entry name" value="TonB-dep_rcpt-like"/>
</dbReference>
<feature type="domain" description="TonB-dependent receptor plug" evidence="10">
    <location>
        <begin position="208"/>
        <end position="330"/>
    </location>
</feature>
<sequence>MMRTLGFFLLLFQISIAAEGQGVISLRKQQIKVSTLVQEIKKQSGFRVLYSSQVLSGDEKIVVDFENSSLEAVIASLAKQLNVGFEIKDQTVLLTPIAKSNKTTTNATSERQQSRITGQVKDEKGNPLRGATVVLVDKNQTVSTDEDGSFSFDAASIGSKIRVQYIGYQTQTVTVNSLSEKIQVQLTANPNVIEDVVVTALGIKRAERSLSYNVQQVGGDELTKVADANLINALNGKVAGVNINSSSAGVGAASKVVLRGAKSISKDNNVLYVIDGIPMYNRKGTEGKEFASTGTSEGIADVNPEDIESMSVLTGAAAAALYGSEAANGAIVITTKKGAVGKTTLSVSQNTQFHNAFVLPEFQNRYGTGSGIASNVNDKSWGKKLNDATFMGYDPAKDYLHTGSTLTEGVTFSTGTEKNQTYASAAAVNSKGIIPNSSYDRYNFTFRNSSKFLDDKLSFDAGLNYIIQNDQNMTNQGVYSNPLTTAYLFPRGDDWDAIRMFERYDVQRKINTQYWPQGLNEVVGQNPYWINYRNMRNTVKNRYMINASLNYKLNDWLSFTSRGRLDNIHGRFTEKLYASTNTTITDGSANGFFGNEEIQNKRIYGDVVANFNKTFNQFSIQANLGAILQQDKSYSFPIRGPILENGIPNIFNITQIDDRKKSPLIDRTQETQSMFVNMELGYKNTYFLTATGRNDWASQLAGPRSVQSSFFYPSIGASIMLSEALELPEAISYLKLRSSYASVGTPFPEFLANPTYTWDVATQQYTDRTHYPISDLKPERTNSFEVGLAAKFLNGFNLDVSLYHAMTLNQTFDPKISVSSGYSTLYVQTGRVLNKGIELALGYDHTWENSLRWASNFTFSANKNRIEELVRDFTHPETGAIINKNRLDVGGLSQARFILKEGGTLGDLYSLSDIRRDDRGLIYVDEKGQISENNNVGDIFIGSVLPKANMAWRNSLDYKGFNFDFMFAARLGGVVYSATQAFLDYYGVSENSALARDQGGVLINGTDYINAESYYNVVGNKSGIPQYYAYSASNVRLQEVSLGYTFPKSLLKEKGQLSVSLIGRNLLMLYKKAPFDPESTASTGNYYQGIDYFMVPNTRNLGFNVRLKF</sequence>
<dbReference type="InterPro" id="IPR008969">
    <property type="entry name" value="CarboxyPept-like_regulatory"/>
</dbReference>
<evidence type="ECO:0000256" key="2">
    <source>
        <dbReference type="ARBA" id="ARBA00022448"/>
    </source>
</evidence>
<comment type="subcellular location">
    <subcellularLocation>
        <location evidence="1 8">Cell outer membrane</location>
        <topology evidence="1 8">Multi-pass membrane protein</topology>
    </subcellularLocation>
</comment>
<evidence type="ECO:0000313" key="11">
    <source>
        <dbReference type="EMBL" id="GAA4131192.1"/>
    </source>
</evidence>
<keyword evidence="12" id="KW-1185">Reference proteome</keyword>
<dbReference type="EMBL" id="BAAAZI010000001">
    <property type="protein sequence ID" value="GAA4131192.1"/>
    <property type="molecule type" value="Genomic_DNA"/>
</dbReference>